<dbReference type="RefSeq" id="WP_248934820.1">
    <property type="nucleotide sequence ID" value="NZ_JAKILF010000002.1"/>
</dbReference>
<reference evidence="4" key="1">
    <citation type="journal article" date="2019" name="Int. J. Syst. Evol. Microbiol.">
        <title>The Global Catalogue of Microorganisms (GCM) 10K type strain sequencing project: providing services to taxonomists for standard genome sequencing and annotation.</title>
        <authorList>
            <consortium name="The Broad Institute Genomics Platform"/>
            <consortium name="The Broad Institute Genome Sequencing Center for Infectious Disease"/>
            <person name="Wu L."/>
            <person name="Ma J."/>
        </authorList>
    </citation>
    <scope>NUCLEOTIDE SEQUENCE [LARGE SCALE GENOMIC DNA]</scope>
    <source>
        <strain evidence="4">KCTC 52277</strain>
    </source>
</reference>
<evidence type="ECO:0000256" key="2">
    <source>
        <dbReference type="SAM" id="Phobius"/>
    </source>
</evidence>
<evidence type="ECO:0000313" key="4">
    <source>
        <dbReference type="Proteomes" id="UP001595621"/>
    </source>
</evidence>
<evidence type="ECO:0000313" key="3">
    <source>
        <dbReference type="EMBL" id="MFC3137999.1"/>
    </source>
</evidence>
<sequence>MEAFTIYLILGCIHALFAFYVSALVIECPFRQAGTKFLLFCITVFIPFIGPAFVKYNIGFIPIKNSSGTGNVGYVTHAPDSNSGSSSDSFGDSGGGGE</sequence>
<gene>
    <name evidence="3" type="ORF">ACFOE0_07305</name>
</gene>
<keyword evidence="2" id="KW-1133">Transmembrane helix</keyword>
<evidence type="ECO:0000256" key="1">
    <source>
        <dbReference type="SAM" id="MobiDB-lite"/>
    </source>
</evidence>
<dbReference type="EMBL" id="JBHRTD010000006">
    <property type="protein sequence ID" value="MFC3137999.1"/>
    <property type="molecule type" value="Genomic_DNA"/>
</dbReference>
<feature type="compositionally biased region" description="Low complexity" evidence="1">
    <location>
        <begin position="80"/>
        <end position="91"/>
    </location>
</feature>
<dbReference type="Proteomes" id="UP001595621">
    <property type="component" value="Unassembled WGS sequence"/>
</dbReference>
<organism evidence="3 4">
    <name type="scientific">Shewanella submarina</name>
    <dbReference type="NCBI Taxonomy" id="2016376"/>
    <lineage>
        <taxon>Bacteria</taxon>
        <taxon>Pseudomonadati</taxon>
        <taxon>Pseudomonadota</taxon>
        <taxon>Gammaproteobacteria</taxon>
        <taxon>Alteromonadales</taxon>
        <taxon>Shewanellaceae</taxon>
        <taxon>Shewanella</taxon>
    </lineage>
</organism>
<keyword evidence="2" id="KW-0812">Transmembrane</keyword>
<keyword evidence="4" id="KW-1185">Reference proteome</keyword>
<proteinExistence type="predicted"/>
<feature type="transmembrane region" description="Helical" evidence="2">
    <location>
        <begin position="37"/>
        <end position="54"/>
    </location>
</feature>
<comment type="caution">
    <text evidence="3">The sequence shown here is derived from an EMBL/GenBank/DDBJ whole genome shotgun (WGS) entry which is preliminary data.</text>
</comment>
<keyword evidence="2" id="KW-0472">Membrane</keyword>
<name>A0ABV7G919_9GAMM</name>
<feature type="region of interest" description="Disordered" evidence="1">
    <location>
        <begin position="77"/>
        <end position="98"/>
    </location>
</feature>
<protein>
    <submittedName>
        <fullName evidence="3">Uncharacterized protein</fullName>
    </submittedName>
</protein>
<accession>A0ABV7G919</accession>
<feature type="transmembrane region" description="Helical" evidence="2">
    <location>
        <begin position="6"/>
        <end position="25"/>
    </location>
</feature>